<dbReference type="InterPro" id="IPR035093">
    <property type="entry name" value="RelE/ParE_toxin_dom_sf"/>
</dbReference>
<evidence type="ECO:0000313" key="2">
    <source>
        <dbReference type="Proteomes" id="UP000176479"/>
    </source>
</evidence>
<evidence type="ECO:0008006" key="3">
    <source>
        <dbReference type="Google" id="ProtNLM"/>
    </source>
</evidence>
<reference evidence="1 2" key="1">
    <citation type="journal article" date="2016" name="Nat. Commun.">
        <title>Thousands of microbial genomes shed light on interconnected biogeochemical processes in an aquifer system.</title>
        <authorList>
            <person name="Anantharaman K."/>
            <person name="Brown C.T."/>
            <person name="Hug L.A."/>
            <person name="Sharon I."/>
            <person name="Castelle C.J."/>
            <person name="Probst A.J."/>
            <person name="Thomas B.C."/>
            <person name="Singh A."/>
            <person name="Wilkins M.J."/>
            <person name="Karaoz U."/>
            <person name="Brodie E.L."/>
            <person name="Williams K.H."/>
            <person name="Hubbard S.S."/>
            <person name="Banfield J.F."/>
        </authorList>
    </citation>
    <scope>NUCLEOTIDE SEQUENCE [LARGE SCALE GENOMIC DNA]</scope>
</reference>
<dbReference type="Proteomes" id="UP000176479">
    <property type="component" value="Unassembled WGS sequence"/>
</dbReference>
<gene>
    <name evidence="1" type="ORF">A3H53_04225</name>
</gene>
<comment type="caution">
    <text evidence="1">The sequence shown here is derived from an EMBL/GenBank/DDBJ whole genome shotgun (WGS) entry which is preliminary data.</text>
</comment>
<organism evidence="1 2">
    <name type="scientific">Candidatus Nomurabacteria bacterium RIFCSPLOWO2_02_FULL_40_10</name>
    <dbReference type="NCBI Taxonomy" id="1801786"/>
    <lineage>
        <taxon>Bacteria</taxon>
        <taxon>Candidatus Nomuraibacteriota</taxon>
    </lineage>
</organism>
<name>A0A1F6XWK0_9BACT</name>
<evidence type="ECO:0000313" key="1">
    <source>
        <dbReference type="EMBL" id="OGI98398.1"/>
    </source>
</evidence>
<accession>A0A1F6XWK0</accession>
<sequence>MKKIEYNAGFERYLNRYLKKISAGEKDLVFELLEIFSKNAFDPRLKTHKLHGRMAEKWAFSINRKDRIVFRFISGNHVLLLDIGDHDIYQ</sequence>
<protein>
    <recommendedName>
        <fullName evidence="3">Toxin YoeB</fullName>
    </recommendedName>
</protein>
<dbReference type="AlphaFoldDB" id="A0A1F6XWK0"/>
<dbReference type="Gene3D" id="3.30.2310.20">
    <property type="entry name" value="RelE-like"/>
    <property type="match status" value="1"/>
</dbReference>
<dbReference type="SUPFAM" id="SSF143011">
    <property type="entry name" value="RelE-like"/>
    <property type="match status" value="1"/>
</dbReference>
<proteinExistence type="predicted"/>
<dbReference type="EMBL" id="MFVK01000035">
    <property type="protein sequence ID" value="OGI98398.1"/>
    <property type="molecule type" value="Genomic_DNA"/>
</dbReference>